<feature type="compositionally biased region" description="Acidic residues" evidence="1">
    <location>
        <begin position="102"/>
        <end position="111"/>
    </location>
</feature>
<sequence>MSAEGEEAPTAEATTTEEKPAAAAEEGAGGDEADSAAEKPAAEENANEVPPASDEGTGDNEAAKKDGDKGDKDEEKKDPEKSTDGETDEKKDPEKQERSEPIEEDQADEDGDLKVGMVRTLTHDDNIHGTLNRRVRLNKEENAVSSGNGEGGERSVEIRDIHYQVFNKHRAQDTSDDESSGDNGRRGKVHFHDGNTETKGEFGFITEEDEAKFPEDIEEAAFSGRQNNSQERLGVLHAHRGEKHVIRPRDYTEDTEEGDEVSGTGDSESKNVDKKRDLHLPHSTNIEGNKSKKRKVNLITEEQRTESESGEDEERLSGGGEKASKESDTGDESLSLLFSS</sequence>
<organism evidence="2 3">
    <name type="scientific">Porites evermanni</name>
    <dbReference type="NCBI Taxonomy" id="104178"/>
    <lineage>
        <taxon>Eukaryota</taxon>
        <taxon>Metazoa</taxon>
        <taxon>Cnidaria</taxon>
        <taxon>Anthozoa</taxon>
        <taxon>Hexacorallia</taxon>
        <taxon>Scleractinia</taxon>
        <taxon>Fungiina</taxon>
        <taxon>Poritidae</taxon>
        <taxon>Porites</taxon>
    </lineage>
</organism>
<evidence type="ECO:0000313" key="2">
    <source>
        <dbReference type="EMBL" id="CAH3193213.1"/>
    </source>
</evidence>
<comment type="caution">
    <text evidence="2">The sequence shown here is derived from an EMBL/GenBank/DDBJ whole genome shotgun (WGS) entry which is preliminary data.</text>
</comment>
<name>A0ABN8STY3_9CNID</name>
<accession>A0ABN8STY3</accession>
<evidence type="ECO:0000256" key="1">
    <source>
        <dbReference type="SAM" id="MobiDB-lite"/>
    </source>
</evidence>
<protein>
    <submittedName>
        <fullName evidence="2">Uncharacterized protein</fullName>
    </submittedName>
</protein>
<gene>
    <name evidence="2" type="ORF">PEVE_00025429</name>
</gene>
<feature type="compositionally biased region" description="Basic and acidic residues" evidence="1">
    <location>
        <begin position="267"/>
        <end position="280"/>
    </location>
</feature>
<feature type="compositionally biased region" description="Basic and acidic residues" evidence="1">
    <location>
        <begin position="61"/>
        <end position="101"/>
    </location>
</feature>
<reference evidence="2 3" key="1">
    <citation type="submission" date="2022-05" db="EMBL/GenBank/DDBJ databases">
        <authorList>
            <consortium name="Genoscope - CEA"/>
            <person name="William W."/>
        </authorList>
    </citation>
    <scope>NUCLEOTIDE SEQUENCE [LARGE SCALE GENOMIC DNA]</scope>
</reference>
<evidence type="ECO:0000313" key="3">
    <source>
        <dbReference type="Proteomes" id="UP001159427"/>
    </source>
</evidence>
<proteinExistence type="predicted"/>
<dbReference type="EMBL" id="CALNXI010003420">
    <property type="protein sequence ID" value="CAH3193213.1"/>
    <property type="molecule type" value="Genomic_DNA"/>
</dbReference>
<keyword evidence="3" id="KW-1185">Reference proteome</keyword>
<feature type="compositionally biased region" description="Low complexity" evidence="1">
    <location>
        <begin position="43"/>
        <end position="52"/>
    </location>
</feature>
<feature type="compositionally biased region" description="Basic and acidic residues" evidence="1">
    <location>
        <begin position="151"/>
        <end position="162"/>
    </location>
</feature>
<feature type="compositionally biased region" description="Basic and acidic residues" evidence="1">
    <location>
        <begin position="190"/>
        <end position="200"/>
    </location>
</feature>
<feature type="compositionally biased region" description="Basic and acidic residues" evidence="1">
    <location>
        <begin position="243"/>
        <end position="252"/>
    </location>
</feature>
<dbReference type="Proteomes" id="UP001159427">
    <property type="component" value="Unassembled WGS sequence"/>
</dbReference>
<feature type="region of interest" description="Disordered" evidence="1">
    <location>
        <begin position="1"/>
        <end position="340"/>
    </location>
</feature>